<dbReference type="SUPFAM" id="SSF50129">
    <property type="entry name" value="GroES-like"/>
    <property type="match status" value="1"/>
</dbReference>
<dbReference type="Pfam" id="PF08240">
    <property type="entry name" value="ADH_N"/>
    <property type="match status" value="1"/>
</dbReference>
<evidence type="ECO:0000259" key="1">
    <source>
        <dbReference type="SMART" id="SM00829"/>
    </source>
</evidence>
<proteinExistence type="predicted"/>
<name>A0A6G9YB70_9NOCA</name>
<dbReference type="SMART" id="SM00829">
    <property type="entry name" value="PKS_ER"/>
    <property type="match status" value="1"/>
</dbReference>
<reference evidence="2 3" key="1">
    <citation type="journal article" date="2019" name="ACS Chem. Biol.">
        <title>Identification and Mobilization of a Cryptic Antibiotic Biosynthesis Gene Locus from a Human-Pathogenic Nocardia Isolate.</title>
        <authorList>
            <person name="Herisse M."/>
            <person name="Ishida K."/>
            <person name="Porter J.L."/>
            <person name="Howden B."/>
            <person name="Hertweck C."/>
            <person name="Stinear T.P."/>
            <person name="Pidot S.J."/>
        </authorList>
    </citation>
    <scope>NUCLEOTIDE SEQUENCE [LARGE SCALE GENOMIC DNA]</scope>
    <source>
        <strain evidence="2 3">AUSMDU00012717</strain>
    </source>
</reference>
<sequence length="315" mass="32299">MPESTNKGHVMARAVKFERYGAIEELKVVDVPTPAAGPGRVVVEVVAAGINPGEAKIRTGSLHQLWPATFPSGEGSDFAGRIVEVGEGVSAFAVGDEVLGFTHERASHATHVSAPADQVTPKPAGLSWEVAGGLFVAGTTAVGATRALAVRPGETIVVAGASGGVGSIAVQLLRRSAALVLGIASERNHEWLRSVGVVPVAYGEGLADRLRAEAPDGIAGFIDAFGGYLDLALELGVPAARIDTIVDMAVAGEYGVLTDGNAAAGTVEVLAELAELAASGELEIPIAAVYPIDEVQAAYRELEQGHTHGKIVLRP</sequence>
<dbReference type="PANTHER" id="PTHR43482">
    <property type="entry name" value="PROTEIN AST1-RELATED"/>
    <property type="match status" value="1"/>
</dbReference>
<dbReference type="CDD" id="cd05289">
    <property type="entry name" value="MDR_like_2"/>
    <property type="match status" value="1"/>
</dbReference>
<keyword evidence="3" id="KW-1185">Reference proteome</keyword>
<dbReference type="GO" id="GO:0016491">
    <property type="term" value="F:oxidoreductase activity"/>
    <property type="evidence" value="ECO:0007669"/>
    <property type="project" value="InterPro"/>
</dbReference>
<gene>
    <name evidence="2" type="ORF">F5544_12585</name>
</gene>
<protein>
    <submittedName>
        <fullName evidence="2">Zinc-binding dehydrogenase</fullName>
    </submittedName>
</protein>
<dbReference type="PANTHER" id="PTHR43482:SF1">
    <property type="entry name" value="PROTEIN AST1-RELATED"/>
    <property type="match status" value="1"/>
</dbReference>
<evidence type="ECO:0000313" key="2">
    <source>
        <dbReference type="EMBL" id="QIS10408.1"/>
    </source>
</evidence>
<evidence type="ECO:0000313" key="3">
    <source>
        <dbReference type="Proteomes" id="UP000503540"/>
    </source>
</evidence>
<dbReference type="SUPFAM" id="SSF51735">
    <property type="entry name" value="NAD(P)-binding Rossmann-fold domains"/>
    <property type="match status" value="1"/>
</dbReference>
<dbReference type="InterPro" id="IPR013154">
    <property type="entry name" value="ADH-like_N"/>
</dbReference>
<dbReference type="EMBL" id="CP046172">
    <property type="protein sequence ID" value="QIS10408.1"/>
    <property type="molecule type" value="Genomic_DNA"/>
</dbReference>
<dbReference type="InterPro" id="IPR052585">
    <property type="entry name" value="Lipid_raft_assoc_Zn_ADH"/>
</dbReference>
<dbReference type="InterPro" id="IPR036291">
    <property type="entry name" value="NAD(P)-bd_dom_sf"/>
</dbReference>
<dbReference type="InterPro" id="IPR020843">
    <property type="entry name" value="ER"/>
</dbReference>
<dbReference type="AlphaFoldDB" id="A0A6G9YB70"/>
<dbReference type="KEGG" id="nah:F5544_12585"/>
<dbReference type="Pfam" id="PF13602">
    <property type="entry name" value="ADH_zinc_N_2"/>
    <property type="match status" value="1"/>
</dbReference>
<dbReference type="Gene3D" id="3.90.180.10">
    <property type="entry name" value="Medium-chain alcohol dehydrogenases, catalytic domain"/>
    <property type="match status" value="1"/>
</dbReference>
<dbReference type="InterPro" id="IPR011032">
    <property type="entry name" value="GroES-like_sf"/>
</dbReference>
<accession>A0A6G9YB70</accession>
<feature type="domain" description="Enoyl reductase (ER)" evidence="1">
    <location>
        <begin position="21"/>
        <end position="313"/>
    </location>
</feature>
<dbReference type="Gene3D" id="3.40.50.720">
    <property type="entry name" value="NAD(P)-binding Rossmann-like Domain"/>
    <property type="match status" value="1"/>
</dbReference>
<organism evidence="2 3">
    <name type="scientific">Nocardia arthritidis</name>
    <dbReference type="NCBI Taxonomy" id="228602"/>
    <lineage>
        <taxon>Bacteria</taxon>
        <taxon>Bacillati</taxon>
        <taxon>Actinomycetota</taxon>
        <taxon>Actinomycetes</taxon>
        <taxon>Mycobacteriales</taxon>
        <taxon>Nocardiaceae</taxon>
        <taxon>Nocardia</taxon>
    </lineage>
</organism>
<dbReference type="Proteomes" id="UP000503540">
    <property type="component" value="Chromosome"/>
</dbReference>